<dbReference type="AlphaFoldDB" id="A0A6L2ZLR8"/>
<proteinExistence type="predicted"/>
<protein>
    <submittedName>
        <fullName evidence="1">Uncharacterized protein</fullName>
    </submittedName>
</protein>
<dbReference type="EMBL" id="BLXO01000002">
    <property type="protein sequence ID" value="GFN45807.1"/>
    <property type="molecule type" value="Genomic_DNA"/>
</dbReference>
<comment type="caution">
    <text evidence="1">The sequence shown here is derived from an EMBL/GenBank/DDBJ whole genome shotgun (WGS) entry which is preliminary data.</text>
</comment>
<gene>
    <name evidence="1" type="ORF">RINTU1_11310</name>
</gene>
<sequence>MPSDEFNQLSGEKRDNSQKLELERIFAQREPSVFVIFCCKIFFIK</sequence>
<accession>A0A6L2ZLR8</accession>
<name>A0A6L2ZLR8_9ENTR</name>
<reference evidence="1 2" key="1">
    <citation type="submission" date="2020-06" db="EMBL/GenBank/DDBJ databases">
        <title>The genome sequence of Candidatus Regiella insecticola strain Tut.</title>
        <authorList>
            <person name="Nikoh N."/>
            <person name="Tsuchida T."/>
            <person name="Koga R."/>
            <person name="Oshima K."/>
            <person name="Hattori M."/>
            <person name="Fukatsu T."/>
        </authorList>
    </citation>
    <scope>NUCLEOTIDE SEQUENCE [LARGE SCALE GENOMIC DNA]</scope>
    <source>
        <strain evidence="1 2">Tut</strain>
    </source>
</reference>
<evidence type="ECO:0000313" key="1">
    <source>
        <dbReference type="EMBL" id="GFN45807.1"/>
    </source>
</evidence>
<evidence type="ECO:0000313" key="2">
    <source>
        <dbReference type="Proteomes" id="UP000504714"/>
    </source>
</evidence>
<organism evidence="1 2">
    <name type="scientific">Candidatus Regiella insecticola</name>
    <dbReference type="NCBI Taxonomy" id="138073"/>
    <lineage>
        <taxon>Bacteria</taxon>
        <taxon>Pseudomonadati</taxon>
        <taxon>Pseudomonadota</taxon>
        <taxon>Gammaproteobacteria</taxon>
        <taxon>Enterobacterales</taxon>
        <taxon>Enterobacteriaceae</taxon>
        <taxon>aphid secondary symbionts</taxon>
        <taxon>Candidatus Regiella</taxon>
    </lineage>
</organism>
<dbReference type="Proteomes" id="UP000504714">
    <property type="component" value="Unassembled WGS sequence"/>
</dbReference>